<dbReference type="Pfam" id="PF05731">
    <property type="entry name" value="TROVE"/>
    <property type="match status" value="2"/>
</dbReference>
<dbReference type="PANTHER" id="PTHR14202">
    <property type="entry name" value="60 KDA RIBONUCLEOPROTEIN SSA/RO"/>
    <property type="match status" value="1"/>
</dbReference>
<dbReference type="Pfam" id="PF25045">
    <property type="entry name" value="vWA_Ro60"/>
    <property type="match status" value="1"/>
</dbReference>
<keyword evidence="6" id="KW-0687">Ribonucleoprotein</keyword>
<comment type="subcellular location">
    <subcellularLocation>
        <location evidence="1">Cytoplasm</location>
    </subcellularLocation>
</comment>
<dbReference type="InterPro" id="IPR008858">
    <property type="entry name" value="TROVE_dom"/>
</dbReference>
<evidence type="ECO:0000313" key="8">
    <source>
        <dbReference type="EMBL" id="AFY96089.1"/>
    </source>
</evidence>
<dbReference type="GO" id="GO:0005737">
    <property type="term" value="C:cytoplasm"/>
    <property type="evidence" value="ECO:0007669"/>
    <property type="project" value="UniProtKB-SubCell"/>
</dbReference>
<dbReference type="GO" id="GO:0003723">
    <property type="term" value="F:RNA binding"/>
    <property type="evidence" value="ECO:0007669"/>
    <property type="project" value="UniProtKB-KW"/>
</dbReference>
<keyword evidence="3" id="KW-0963">Cytoplasm</keyword>
<accession>K9UPF8</accession>
<keyword evidence="9" id="KW-1185">Reference proteome</keyword>
<evidence type="ECO:0000256" key="2">
    <source>
        <dbReference type="ARBA" id="ARBA00007814"/>
    </source>
</evidence>
<proteinExistence type="inferred from homology"/>
<evidence type="ECO:0000256" key="4">
    <source>
        <dbReference type="ARBA" id="ARBA00022723"/>
    </source>
</evidence>
<dbReference type="KEGG" id="cmp:Cha6605_5195"/>
<dbReference type="EMBL" id="CP003600">
    <property type="protein sequence ID" value="AFY96089.1"/>
    <property type="molecule type" value="Genomic_DNA"/>
</dbReference>
<keyword evidence="4" id="KW-0479">Metal-binding</keyword>
<gene>
    <name evidence="8" type="ORF">Cha6605_5195</name>
</gene>
<reference evidence="8 9" key="1">
    <citation type="submission" date="2012-05" db="EMBL/GenBank/DDBJ databases">
        <title>Finished chromosome of genome of Chamaesiphon sp. PCC 6605.</title>
        <authorList>
            <consortium name="US DOE Joint Genome Institute"/>
            <person name="Gugger M."/>
            <person name="Coursin T."/>
            <person name="Rippka R."/>
            <person name="Tandeau De Marsac N."/>
            <person name="Huntemann M."/>
            <person name="Wei C.-L."/>
            <person name="Han J."/>
            <person name="Detter J.C."/>
            <person name="Han C."/>
            <person name="Tapia R."/>
            <person name="Chen A."/>
            <person name="Kyrpides N."/>
            <person name="Mavromatis K."/>
            <person name="Markowitz V."/>
            <person name="Szeto E."/>
            <person name="Ivanova N."/>
            <person name="Pagani I."/>
            <person name="Pati A."/>
            <person name="Goodwin L."/>
            <person name="Nordberg H.P."/>
            <person name="Cantor M.N."/>
            <person name="Hua S.X."/>
            <person name="Woyke T."/>
            <person name="Kerfeld C.A."/>
        </authorList>
    </citation>
    <scope>NUCLEOTIDE SEQUENCE [LARGE SCALE GENOMIC DNA]</scope>
    <source>
        <strain evidence="9">ATCC 27169 / PCC 6605</strain>
    </source>
</reference>
<dbReference type="Proteomes" id="UP000010366">
    <property type="component" value="Chromosome"/>
</dbReference>
<evidence type="ECO:0000313" key="9">
    <source>
        <dbReference type="Proteomes" id="UP000010366"/>
    </source>
</evidence>
<dbReference type="PROSITE" id="PS50988">
    <property type="entry name" value="TROVE"/>
    <property type="match status" value="1"/>
</dbReference>
<dbReference type="RefSeq" id="WP_015162173.1">
    <property type="nucleotide sequence ID" value="NC_019697.1"/>
</dbReference>
<dbReference type="PATRIC" id="fig|1173020.3.peg.5965"/>
<evidence type="ECO:0000259" key="7">
    <source>
        <dbReference type="PROSITE" id="PS50988"/>
    </source>
</evidence>
<dbReference type="PANTHER" id="PTHR14202:SF0">
    <property type="entry name" value="RNA-BINDING PROTEIN RO60"/>
    <property type="match status" value="1"/>
</dbReference>
<dbReference type="AlphaFoldDB" id="K9UPF8"/>
<feature type="domain" description="TROVE" evidence="7">
    <location>
        <begin position="29"/>
        <end position="368"/>
    </location>
</feature>
<dbReference type="STRING" id="1173020.Cha6605_5195"/>
<evidence type="ECO:0000256" key="3">
    <source>
        <dbReference type="ARBA" id="ARBA00022490"/>
    </source>
</evidence>
<protein>
    <submittedName>
        <fullName evidence="8">TROVE domain-containing protein</fullName>
    </submittedName>
</protein>
<dbReference type="GO" id="GO:0046872">
    <property type="term" value="F:metal ion binding"/>
    <property type="evidence" value="ECO:0007669"/>
    <property type="project" value="UniProtKB-KW"/>
</dbReference>
<dbReference type="HOGENOM" id="CLU_024421_1_0_3"/>
<comment type="similarity">
    <text evidence="2">Belongs to the Ro 60 kDa family.</text>
</comment>
<dbReference type="InterPro" id="IPR040322">
    <property type="entry name" value="TROVE2"/>
</dbReference>
<dbReference type="SUPFAM" id="SSF53300">
    <property type="entry name" value="vWA-like"/>
    <property type="match status" value="1"/>
</dbReference>
<dbReference type="GO" id="GO:1990904">
    <property type="term" value="C:ribonucleoprotein complex"/>
    <property type="evidence" value="ECO:0007669"/>
    <property type="project" value="UniProtKB-KW"/>
</dbReference>
<dbReference type="Gene3D" id="3.40.50.410">
    <property type="entry name" value="von Willebrand factor, type A domain"/>
    <property type="match status" value="1"/>
</dbReference>
<evidence type="ECO:0000256" key="1">
    <source>
        <dbReference type="ARBA" id="ARBA00004496"/>
    </source>
</evidence>
<evidence type="ECO:0000256" key="6">
    <source>
        <dbReference type="ARBA" id="ARBA00023274"/>
    </source>
</evidence>
<dbReference type="eggNOG" id="COG2425">
    <property type="taxonomic scope" value="Bacteria"/>
</dbReference>
<dbReference type="InterPro" id="IPR056800">
    <property type="entry name" value="vWA_Ro60"/>
</dbReference>
<keyword evidence="5" id="KW-0694">RNA-binding</keyword>
<dbReference type="InterPro" id="IPR037214">
    <property type="entry name" value="TROVE_dom_sf"/>
</dbReference>
<organism evidence="8 9">
    <name type="scientific">Chamaesiphon minutus (strain ATCC 27169 / PCC 6605)</name>
    <dbReference type="NCBI Taxonomy" id="1173020"/>
    <lineage>
        <taxon>Bacteria</taxon>
        <taxon>Bacillati</taxon>
        <taxon>Cyanobacteriota</taxon>
        <taxon>Cyanophyceae</taxon>
        <taxon>Gomontiellales</taxon>
        <taxon>Chamaesiphonaceae</taxon>
        <taxon>Chamaesiphon</taxon>
    </lineage>
</organism>
<name>K9UPF8_CHAP6</name>
<sequence length="538" mass="60366">MTYQFFFGNKQTQNTPQTQPIPGRESEMIQGKSGGYMFRAGMWRTLRRCLLIGTGNGSYYATKWELTNDFVDVLEKAIAEDPDRVAQEIAYASDGRSINNSAPIWALVLLSMGESPAAKKAFQAIFPQVVRTASHFYEWMSYTKSVRGFGKIVREAGKNWLLQGDTKALAYQLLKYQQRHGFSNRDALRLFHAKPQTEDRDLLFKWVTNGWEELPPKSPTDALNQIWWYEWLKRNPEHTQTAISQGRLTHEMAAPVGKMDLGAWQLLFEDMPIGALLRNLGSLTEIGILAYSKKSNKNLNRVAAILNSKEHLCKGRIHPIDVLKALKTYRSGGSLGKSSKTWTPVPRIVDILETALEMSFDAIEPTGKVFMHAVDISGSMSYYSVSSINLTCCEIATTMSLTSAKAEKNYAIRGFSTNFIDLKINRSDSFSSAMQKASDLNFGGTDASSAYKWMIKNNFYADVICFWTDCESWAGNQHPSQALAEYRQQVNPEAKAIYISLVPNNISLVDPKDPNSWDIAGFDPSTPRLIQSIASGEL</sequence>
<dbReference type="SUPFAM" id="SSF140864">
    <property type="entry name" value="TROVE domain-like"/>
    <property type="match status" value="1"/>
</dbReference>
<dbReference type="OrthoDB" id="2986092at2"/>
<dbReference type="InterPro" id="IPR036465">
    <property type="entry name" value="vWFA_dom_sf"/>
</dbReference>
<evidence type="ECO:0000256" key="5">
    <source>
        <dbReference type="ARBA" id="ARBA00022884"/>
    </source>
</evidence>